<name>A0A8J5QK57_9ASCO</name>
<feature type="compositionally biased region" description="Polar residues" evidence="4">
    <location>
        <begin position="294"/>
        <end position="310"/>
    </location>
</feature>
<keyword evidence="2 3" id="KW-0862">Zinc</keyword>
<dbReference type="InterPro" id="IPR001781">
    <property type="entry name" value="Znf_LIM"/>
</dbReference>
<dbReference type="GeneID" id="73471207"/>
<feature type="compositionally biased region" description="Low complexity" evidence="4">
    <location>
        <begin position="218"/>
        <end position="249"/>
    </location>
</feature>
<evidence type="ECO:0000256" key="2">
    <source>
        <dbReference type="ARBA" id="ARBA00022833"/>
    </source>
</evidence>
<evidence type="ECO:0000313" key="6">
    <source>
        <dbReference type="EMBL" id="KAG7662145.1"/>
    </source>
</evidence>
<dbReference type="OrthoDB" id="1112565at2759"/>
<evidence type="ECO:0000259" key="5">
    <source>
        <dbReference type="PROSITE" id="PS50023"/>
    </source>
</evidence>
<feature type="compositionally biased region" description="Low complexity" evidence="4">
    <location>
        <begin position="444"/>
        <end position="461"/>
    </location>
</feature>
<dbReference type="PANTHER" id="PTHR24216:SF65">
    <property type="entry name" value="PAXILLIN-LIKE PROTEIN 1"/>
    <property type="match status" value="1"/>
</dbReference>
<comment type="caution">
    <text evidence="6">The sequence shown here is derived from an EMBL/GenBank/DDBJ whole genome shotgun (WGS) entry which is preliminary data.</text>
</comment>
<dbReference type="SMART" id="SM00132">
    <property type="entry name" value="LIM"/>
    <property type="match status" value="2"/>
</dbReference>
<feature type="region of interest" description="Disordered" evidence="4">
    <location>
        <begin position="437"/>
        <end position="469"/>
    </location>
</feature>
<evidence type="ECO:0000313" key="7">
    <source>
        <dbReference type="Proteomes" id="UP000694255"/>
    </source>
</evidence>
<evidence type="ECO:0000256" key="4">
    <source>
        <dbReference type="SAM" id="MobiDB-lite"/>
    </source>
</evidence>
<feature type="region of interest" description="Disordered" evidence="4">
    <location>
        <begin position="47"/>
        <end position="202"/>
    </location>
</feature>
<dbReference type="CDD" id="cd08368">
    <property type="entry name" value="LIM"/>
    <property type="match status" value="1"/>
</dbReference>
<feature type="compositionally biased region" description="Low complexity" evidence="4">
    <location>
        <begin position="83"/>
        <end position="123"/>
    </location>
</feature>
<dbReference type="EMBL" id="JAGSYN010000184">
    <property type="protein sequence ID" value="KAG7662145.1"/>
    <property type="molecule type" value="Genomic_DNA"/>
</dbReference>
<feature type="region of interest" description="Disordered" evidence="4">
    <location>
        <begin position="215"/>
        <end position="272"/>
    </location>
</feature>
<dbReference type="Proteomes" id="UP000694255">
    <property type="component" value="Unassembled WGS sequence"/>
</dbReference>
<feature type="compositionally biased region" description="Low complexity" evidence="4">
    <location>
        <begin position="181"/>
        <end position="191"/>
    </location>
</feature>
<feature type="compositionally biased region" description="Low complexity" evidence="4">
    <location>
        <begin position="363"/>
        <end position="373"/>
    </location>
</feature>
<feature type="compositionally biased region" description="Polar residues" evidence="4">
    <location>
        <begin position="1"/>
        <end position="16"/>
    </location>
</feature>
<gene>
    <name evidence="6" type="ORF">J8A68_004407</name>
</gene>
<proteinExistence type="predicted"/>
<feature type="region of interest" description="Disordered" evidence="4">
    <location>
        <begin position="615"/>
        <end position="660"/>
    </location>
</feature>
<keyword evidence="3" id="KW-0440">LIM domain</keyword>
<feature type="compositionally biased region" description="Acidic residues" evidence="4">
    <location>
        <begin position="636"/>
        <end position="650"/>
    </location>
</feature>
<evidence type="ECO:0000256" key="3">
    <source>
        <dbReference type="PROSITE-ProRule" id="PRU00125"/>
    </source>
</evidence>
<keyword evidence="1 3" id="KW-0479">Metal-binding</keyword>
<dbReference type="RefSeq" id="XP_049262378.1">
    <property type="nucleotide sequence ID" value="XM_049408363.1"/>
</dbReference>
<feature type="domain" description="LIM zinc-binding" evidence="5">
    <location>
        <begin position="797"/>
        <end position="856"/>
    </location>
</feature>
<reference evidence="6 7" key="1">
    <citation type="journal article" date="2021" name="DNA Res.">
        <title>Genome analysis of Candida subhashii reveals its hybrid nature and dual mitochondrial genome conformations.</title>
        <authorList>
            <person name="Mixao V."/>
            <person name="Hegedusova E."/>
            <person name="Saus E."/>
            <person name="Pryszcz L.P."/>
            <person name="Cillingova A."/>
            <person name="Nosek J."/>
            <person name="Gabaldon T."/>
        </authorList>
    </citation>
    <scope>NUCLEOTIDE SEQUENCE [LARGE SCALE GENOMIC DNA]</scope>
    <source>
        <strain evidence="6 7">CBS 10753</strain>
    </source>
</reference>
<dbReference type="GO" id="GO:0030695">
    <property type="term" value="F:GTPase regulator activity"/>
    <property type="evidence" value="ECO:0007669"/>
    <property type="project" value="UniProtKB-ARBA"/>
</dbReference>
<feature type="compositionally biased region" description="Low complexity" evidence="4">
    <location>
        <begin position="522"/>
        <end position="538"/>
    </location>
</feature>
<dbReference type="AlphaFoldDB" id="A0A8J5QK57"/>
<dbReference type="GO" id="GO:0046872">
    <property type="term" value="F:metal ion binding"/>
    <property type="evidence" value="ECO:0007669"/>
    <property type="project" value="UniProtKB-KW"/>
</dbReference>
<keyword evidence="7" id="KW-1185">Reference proteome</keyword>
<sequence>MMSSFPTYLRNNQQPTRPIDSAFPPFKIEHKYKGVYERAGFDVFKDGTTANNNNNNQDNYSMRSSNTGNKSMHSKSQDEFKQQQHQQQYLQQQQHTYQQPKSSSSSASFSSSSNQSSSSPFSSKFNLHKSTSTVYTTNRPQEQIDASRSSSSNIRQPTPTSSSMPYQQQQNYRSVSESHLHQQPYHQQQQPSFLHQEQRSMSYGNHQQPAYAYTNHHQQQQAYAQPQQPQQQQQAYAQPQQPQQQQQPYRSIPEDSESTFDFGLPQPTTFNNSKNIKKLTLDLDNNSNSTLEAKSISDTTSTNASQNWSQADKYPQSGYQQTPTSAGSSSHSHQSKRLTGQSYSGHVHQYHQPQPPQPHRRYSPASPASAHSSGNIMSIPNSPSAYLPNHHPLKMASSPNLSLHASSGKLPASPTNPDLQGVSRDDKLSHALNQFRADVEQSHQQQQQVQQQQQQQQQQQYQRHHEPQVRQYQETYMEQPAYTSPDRQTSESPEQVYDPNKLIMPTQQSNFRNSQLSMVSSIISKGGSSSRSNSPSGGESEGDDKYDEDAEIEKELERQLMSLKMSGQDGEDGEGFTDDERKLVGAGVVPLLPSFNIQDMSEVELPVVNGHEEEVEEELTQPLSIRSKSVELAREEQEEEERSAEEEVEDESIHPLSPKTHIIDQELKNMNFEITTTDKSPSDFLNKEKFDSTPTPIIPHEPTHHIDNLPDETPLSPIIYPAGQGPCRACHLPILAGSHGSDKAIYSKSGDLSGQWHRRCFRCSHPNCNTQFTKSVAVYVLADMPYCYEHYHELNGSRCEECMIGIEGECIENELGQRWHLGCLKCWNCRGRIRGDYWVVDGEICCEEDAKILVLDREREGGGVDKMVRRRTRIFNME</sequence>
<accession>A0A8J5QK57</accession>
<feature type="region of interest" description="Disordered" evidence="4">
    <location>
        <begin position="522"/>
        <end position="548"/>
    </location>
</feature>
<evidence type="ECO:0000256" key="1">
    <source>
        <dbReference type="ARBA" id="ARBA00022723"/>
    </source>
</evidence>
<organism evidence="6 7">
    <name type="scientific">[Candida] subhashii</name>
    <dbReference type="NCBI Taxonomy" id="561895"/>
    <lineage>
        <taxon>Eukaryota</taxon>
        <taxon>Fungi</taxon>
        <taxon>Dikarya</taxon>
        <taxon>Ascomycota</taxon>
        <taxon>Saccharomycotina</taxon>
        <taxon>Pichiomycetes</taxon>
        <taxon>Debaryomycetaceae</taxon>
        <taxon>Spathaspora</taxon>
    </lineage>
</organism>
<feature type="region of interest" description="Disordered" evidence="4">
    <location>
        <begin position="294"/>
        <end position="423"/>
    </location>
</feature>
<dbReference type="Pfam" id="PF00412">
    <property type="entry name" value="LIM"/>
    <property type="match status" value="2"/>
</dbReference>
<feature type="compositionally biased region" description="Polar residues" evidence="4">
    <location>
        <begin position="57"/>
        <end position="71"/>
    </location>
</feature>
<dbReference type="PROSITE" id="PS50023">
    <property type="entry name" value="LIM_DOMAIN_2"/>
    <property type="match status" value="1"/>
</dbReference>
<feature type="region of interest" description="Disordered" evidence="4">
    <location>
        <begin position="1"/>
        <end position="24"/>
    </location>
</feature>
<dbReference type="PANTHER" id="PTHR24216">
    <property type="entry name" value="PAXILLIN-RELATED"/>
    <property type="match status" value="1"/>
</dbReference>
<feature type="compositionally biased region" description="Polar residues" evidence="4">
    <location>
        <begin position="124"/>
        <end position="177"/>
    </location>
</feature>
<protein>
    <recommendedName>
        <fullName evidence="5">LIM zinc-binding domain-containing protein</fullName>
    </recommendedName>
</protein>
<feature type="compositionally biased region" description="Polar residues" evidence="4">
    <location>
        <begin position="374"/>
        <end position="384"/>
    </location>
</feature>
<feature type="compositionally biased region" description="Polar residues" evidence="4">
    <location>
        <begin position="192"/>
        <end position="202"/>
    </location>
</feature>